<gene>
    <name evidence="1" type="ORF">GMOD_00000023</name>
</gene>
<dbReference type="EMBL" id="KE747824">
    <property type="protein sequence ID" value="RMZ69995.1"/>
    <property type="molecule type" value="Genomic_DNA"/>
</dbReference>
<proteinExistence type="predicted"/>
<accession>A0A3M7M674</accession>
<dbReference type="AlphaFoldDB" id="A0A3M7M674"/>
<name>A0A3M7M674_9PLEO</name>
<reference evidence="1 2" key="1">
    <citation type="journal article" date="2014" name="PLoS ONE">
        <title>De novo Genome Assembly of the Fungal Plant Pathogen Pyrenophora semeniperda.</title>
        <authorList>
            <person name="Soliai M.M."/>
            <person name="Meyer S.E."/>
            <person name="Udall J.A."/>
            <person name="Elzinga D.E."/>
            <person name="Hermansen R.A."/>
            <person name="Bodily P.M."/>
            <person name="Hart A.A."/>
            <person name="Coleman C.E."/>
        </authorList>
    </citation>
    <scope>NUCLEOTIDE SEQUENCE [LARGE SCALE GENOMIC DNA]</scope>
    <source>
        <strain evidence="1 2">CCB06</strain>
        <tissue evidence="1">Mycelium</tissue>
    </source>
</reference>
<sequence>MRLRAVMHPCHSVESTPLDPLTIPRTTNFTRDFVFLALSKTSRSLLHSMAHTIRWRGHERVAGGYNVCRHLHVPGCLHSAAHPSALILL</sequence>
<evidence type="ECO:0000313" key="1">
    <source>
        <dbReference type="EMBL" id="RMZ69995.1"/>
    </source>
</evidence>
<dbReference type="Proteomes" id="UP000265663">
    <property type="component" value="Unassembled WGS sequence"/>
</dbReference>
<organism evidence="1 2">
    <name type="scientific">Pyrenophora seminiperda CCB06</name>
    <dbReference type="NCBI Taxonomy" id="1302712"/>
    <lineage>
        <taxon>Eukaryota</taxon>
        <taxon>Fungi</taxon>
        <taxon>Dikarya</taxon>
        <taxon>Ascomycota</taxon>
        <taxon>Pezizomycotina</taxon>
        <taxon>Dothideomycetes</taxon>
        <taxon>Pleosporomycetidae</taxon>
        <taxon>Pleosporales</taxon>
        <taxon>Pleosporineae</taxon>
        <taxon>Pleosporaceae</taxon>
        <taxon>Pyrenophora</taxon>
    </lineage>
</organism>
<evidence type="ECO:0000313" key="2">
    <source>
        <dbReference type="Proteomes" id="UP000265663"/>
    </source>
</evidence>
<keyword evidence="2" id="KW-1185">Reference proteome</keyword>
<protein>
    <submittedName>
        <fullName evidence="1">Uncharacterized protein</fullName>
    </submittedName>
</protein>